<evidence type="ECO:0000313" key="12">
    <source>
        <dbReference type="Proteomes" id="UP000265955"/>
    </source>
</evidence>
<comment type="caution">
    <text evidence="11">The sequence shown here is derived from an EMBL/GenBank/DDBJ whole genome shotgun (WGS) entry which is preliminary data.</text>
</comment>
<dbReference type="NCBIfam" id="NF007739">
    <property type="entry name" value="PRK10419.1"/>
    <property type="match status" value="2"/>
</dbReference>
<dbReference type="PROSITE" id="PS50893">
    <property type="entry name" value="ABC_TRANSPORTER_2"/>
    <property type="match status" value="2"/>
</dbReference>
<keyword evidence="3" id="KW-0813">Transport</keyword>
<evidence type="ECO:0000256" key="6">
    <source>
        <dbReference type="ARBA" id="ARBA00022741"/>
    </source>
</evidence>
<dbReference type="FunFam" id="3.40.50.300:FF:000016">
    <property type="entry name" value="Oligopeptide ABC transporter ATP-binding component"/>
    <property type="match status" value="1"/>
</dbReference>
<evidence type="ECO:0000256" key="7">
    <source>
        <dbReference type="ARBA" id="ARBA00022840"/>
    </source>
</evidence>
<dbReference type="PROSITE" id="PS00211">
    <property type="entry name" value="ABC_TRANSPORTER_1"/>
    <property type="match status" value="2"/>
</dbReference>
<dbReference type="InterPro" id="IPR050388">
    <property type="entry name" value="ABC_Ni/Peptide_Import"/>
</dbReference>
<keyword evidence="12" id="KW-1185">Reference proteome</keyword>
<comment type="similarity">
    <text evidence="2">Belongs to the ABC transporter superfamily.</text>
</comment>
<dbReference type="Pfam" id="PF08352">
    <property type="entry name" value="oligo_HPY"/>
    <property type="match status" value="2"/>
</dbReference>
<organism evidence="11 12">
    <name type="scientific">Noviherbaspirillum saxi</name>
    <dbReference type="NCBI Taxonomy" id="2320863"/>
    <lineage>
        <taxon>Bacteria</taxon>
        <taxon>Pseudomonadati</taxon>
        <taxon>Pseudomonadota</taxon>
        <taxon>Betaproteobacteria</taxon>
        <taxon>Burkholderiales</taxon>
        <taxon>Oxalobacteraceae</taxon>
        <taxon>Noviherbaspirillum</taxon>
    </lineage>
</organism>
<feature type="domain" description="ABC transporter" evidence="10">
    <location>
        <begin position="290"/>
        <end position="538"/>
    </location>
</feature>
<dbReference type="InterPro" id="IPR027417">
    <property type="entry name" value="P-loop_NTPase"/>
</dbReference>
<dbReference type="GO" id="GO:0005886">
    <property type="term" value="C:plasma membrane"/>
    <property type="evidence" value="ECO:0007669"/>
    <property type="project" value="UniProtKB-SubCell"/>
</dbReference>
<reference evidence="12" key="1">
    <citation type="submission" date="2018-09" db="EMBL/GenBank/DDBJ databases">
        <authorList>
            <person name="Zhu H."/>
        </authorList>
    </citation>
    <scope>NUCLEOTIDE SEQUENCE [LARGE SCALE GENOMIC DNA]</scope>
    <source>
        <strain evidence="12">K1R23-30</strain>
    </source>
</reference>
<dbReference type="GO" id="GO:0015833">
    <property type="term" value="P:peptide transport"/>
    <property type="evidence" value="ECO:0007669"/>
    <property type="project" value="InterPro"/>
</dbReference>
<evidence type="ECO:0000256" key="2">
    <source>
        <dbReference type="ARBA" id="ARBA00005417"/>
    </source>
</evidence>
<dbReference type="InterPro" id="IPR003593">
    <property type="entry name" value="AAA+_ATPase"/>
</dbReference>
<dbReference type="AlphaFoldDB" id="A0A3A3FW71"/>
<accession>A0A3A3FW71</accession>
<comment type="subcellular location">
    <subcellularLocation>
        <location evidence="1">Cell inner membrane</location>
        <topology evidence="1">Peripheral membrane protein</topology>
    </subcellularLocation>
</comment>
<keyword evidence="4" id="KW-1003">Cell membrane</keyword>
<proteinExistence type="inferred from homology"/>
<dbReference type="PANTHER" id="PTHR43297">
    <property type="entry name" value="OLIGOPEPTIDE TRANSPORT ATP-BINDING PROTEIN APPD"/>
    <property type="match status" value="1"/>
</dbReference>
<sequence>MNSLHSAAGAQADTPVLAIDKLCVGVRQADKSLRRVVDNATFSIKPGEIIALVGESGSGKTMIGRSVLQLLPQVARIESGSIRFQGQELLGANEARLRDIRGSDIGMVFQEPMVSLNPALTVGFQMMEALKLHHKLSDAEARQRCLAMLEKVRIVDPVGCFAAYPHQFSGGMRQRIMLASVLVLQPKLLIADEPTTALDAIIQKEVMDIMAALTREMSTAVLLVSHDLGMVAHYASRVVVMRHGRMVEEGATANILLAPQHEYTRMLLDSLPRRGEAVQRDAPGGTLIDVKSLAIEFRKPKTGFWQKPEVNRAVIDVDLKIDQGETVAVVGESGSGKTTIGRAIVRLVDTAGGSIEFLGRDITRIGRRQLIDYRLQTQMVFQDPFSSLDPRMTLEAIVAEGLRNVPDINRKECSRRARAMLEEVGLAGDYAQRFPHELSGGQRQRVCIARAIVANPKFLVADEPVSALDVTVQKQILTLLQRLQQKFGFTYLFISHDLGVVEQISDRVVVMYRGRILETGPRDAIYDDPRHPYTLRLLQATPRIARTADGAYQLALRNAKRQQAPQGYSYFNHGSIHDMPPSAGDPQMVEVGDRHFVACAPA</sequence>
<evidence type="ECO:0000313" key="11">
    <source>
        <dbReference type="EMBL" id="RJF99880.1"/>
    </source>
</evidence>
<dbReference type="GO" id="GO:0016887">
    <property type="term" value="F:ATP hydrolysis activity"/>
    <property type="evidence" value="ECO:0007669"/>
    <property type="project" value="InterPro"/>
</dbReference>
<dbReference type="GO" id="GO:0055085">
    <property type="term" value="P:transmembrane transport"/>
    <property type="evidence" value="ECO:0007669"/>
    <property type="project" value="UniProtKB-ARBA"/>
</dbReference>
<dbReference type="EMBL" id="QYUO01000001">
    <property type="protein sequence ID" value="RJF99880.1"/>
    <property type="molecule type" value="Genomic_DNA"/>
</dbReference>
<dbReference type="OrthoDB" id="9802772at2"/>
<feature type="domain" description="ABC transporter" evidence="10">
    <location>
        <begin position="17"/>
        <end position="268"/>
    </location>
</feature>
<protein>
    <submittedName>
        <fullName evidence="11">ABC transporter ATP-binding protein</fullName>
    </submittedName>
</protein>
<dbReference type="RefSeq" id="WP_119769824.1">
    <property type="nucleotide sequence ID" value="NZ_QYUO01000001.1"/>
</dbReference>
<name>A0A3A3FW71_9BURK</name>
<dbReference type="SUPFAM" id="SSF52540">
    <property type="entry name" value="P-loop containing nucleoside triphosphate hydrolases"/>
    <property type="match status" value="2"/>
</dbReference>
<dbReference type="NCBIfam" id="TIGR01727">
    <property type="entry name" value="oligo_HPY"/>
    <property type="match status" value="1"/>
</dbReference>
<dbReference type="NCBIfam" id="NF008453">
    <property type="entry name" value="PRK11308.1"/>
    <property type="match status" value="2"/>
</dbReference>
<dbReference type="InterPro" id="IPR013563">
    <property type="entry name" value="Oligopep_ABC_C"/>
</dbReference>
<keyword evidence="6" id="KW-0547">Nucleotide-binding</keyword>
<dbReference type="InterPro" id="IPR017871">
    <property type="entry name" value="ABC_transporter-like_CS"/>
</dbReference>
<keyword evidence="5" id="KW-0997">Cell inner membrane</keyword>
<keyword evidence="8" id="KW-1278">Translocase</keyword>
<gene>
    <name evidence="11" type="ORF">D3871_01990</name>
</gene>
<dbReference type="Gene3D" id="3.40.50.300">
    <property type="entry name" value="P-loop containing nucleotide triphosphate hydrolases"/>
    <property type="match status" value="2"/>
</dbReference>
<evidence type="ECO:0000256" key="4">
    <source>
        <dbReference type="ARBA" id="ARBA00022475"/>
    </source>
</evidence>
<keyword evidence="7 11" id="KW-0067">ATP-binding</keyword>
<dbReference type="Pfam" id="PF00005">
    <property type="entry name" value="ABC_tran"/>
    <property type="match status" value="2"/>
</dbReference>
<evidence type="ECO:0000256" key="1">
    <source>
        <dbReference type="ARBA" id="ARBA00004417"/>
    </source>
</evidence>
<dbReference type="PANTHER" id="PTHR43297:SF14">
    <property type="entry name" value="ATPASE AAA-TYPE CORE DOMAIN-CONTAINING PROTEIN"/>
    <property type="match status" value="1"/>
</dbReference>
<dbReference type="CDD" id="cd03257">
    <property type="entry name" value="ABC_NikE_OppD_transporters"/>
    <property type="match status" value="2"/>
</dbReference>
<dbReference type="InterPro" id="IPR003439">
    <property type="entry name" value="ABC_transporter-like_ATP-bd"/>
</dbReference>
<dbReference type="Proteomes" id="UP000265955">
    <property type="component" value="Unassembled WGS sequence"/>
</dbReference>
<evidence type="ECO:0000259" key="10">
    <source>
        <dbReference type="PROSITE" id="PS50893"/>
    </source>
</evidence>
<evidence type="ECO:0000256" key="3">
    <source>
        <dbReference type="ARBA" id="ARBA00022448"/>
    </source>
</evidence>
<keyword evidence="9" id="KW-0472">Membrane</keyword>
<dbReference type="GO" id="GO:0005524">
    <property type="term" value="F:ATP binding"/>
    <property type="evidence" value="ECO:0007669"/>
    <property type="project" value="UniProtKB-KW"/>
</dbReference>
<evidence type="ECO:0000256" key="5">
    <source>
        <dbReference type="ARBA" id="ARBA00022519"/>
    </source>
</evidence>
<dbReference type="SMART" id="SM00382">
    <property type="entry name" value="AAA"/>
    <property type="match status" value="2"/>
</dbReference>
<evidence type="ECO:0000256" key="9">
    <source>
        <dbReference type="ARBA" id="ARBA00023136"/>
    </source>
</evidence>
<evidence type="ECO:0000256" key="8">
    <source>
        <dbReference type="ARBA" id="ARBA00022967"/>
    </source>
</evidence>